<proteinExistence type="predicted"/>
<dbReference type="AlphaFoldDB" id="A0A6N8HUT3"/>
<sequence length="84" mass="8391">MTAAQTGNGIALGVGISQTAGSGWTAVDRESPVYTGDLASEVPLGTLGANGASGNLALTAKFGLAWANAKTVSHELILNFTITD</sequence>
<comment type="caution">
    <text evidence="1">The sequence shown here is derived from an EMBL/GenBank/DDBJ whole genome shotgun (WGS) entry which is preliminary data.</text>
</comment>
<gene>
    <name evidence="1" type="ORF">CAFE_02070</name>
</gene>
<accession>A0A6N8HUT3</accession>
<reference evidence="1 2" key="1">
    <citation type="submission" date="2019-09" db="EMBL/GenBank/DDBJ databases">
        <title>Genome sequence of Clostridium sp. EA1.</title>
        <authorList>
            <person name="Poehlein A."/>
            <person name="Bengelsdorf F.R."/>
            <person name="Daniel R."/>
        </authorList>
    </citation>
    <scope>NUCLEOTIDE SEQUENCE [LARGE SCALE GENOMIC DNA]</scope>
    <source>
        <strain evidence="1 2">EA1</strain>
    </source>
</reference>
<keyword evidence="2" id="KW-1185">Reference proteome</keyword>
<name>A0A6N8HUT3_9FIRM</name>
<dbReference type="EMBL" id="VWXL01000008">
    <property type="protein sequence ID" value="MVB09551.1"/>
    <property type="molecule type" value="Genomic_DNA"/>
</dbReference>
<evidence type="ECO:0000313" key="1">
    <source>
        <dbReference type="EMBL" id="MVB09551.1"/>
    </source>
</evidence>
<dbReference type="Proteomes" id="UP000469440">
    <property type="component" value="Unassembled WGS sequence"/>
</dbReference>
<dbReference type="RefSeq" id="WP_233452658.1">
    <property type="nucleotide sequence ID" value="NZ_VWXL01000008.1"/>
</dbReference>
<protein>
    <submittedName>
        <fullName evidence="1">Uncharacterized protein</fullName>
    </submittedName>
</protein>
<organism evidence="1 2">
    <name type="scientific">Caproicibacter fermentans</name>
    <dbReference type="NCBI Taxonomy" id="2576756"/>
    <lineage>
        <taxon>Bacteria</taxon>
        <taxon>Bacillati</taxon>
        <taxon>Bacillota</taxon>
        <taxon>Clostridia</taxon>
        <taxon>Eubacteriales</taxon>
        <taxon>Acutalibacteraceae</taxon>
        <taxon>Caproicibacter</taxon>
    </lineage>
</organism>
<evidence type="ECO:0000313" key="2">
    <source>
        <dbReference type="Proteomes" id="UP000469440"/>
    </source>
</evidence>